<evidence type="ECO:0000313" key="2">
    <source>
        <dbReference type="EMBL" id="MCI48002.1"/>
    </source>
</evidence>
<feature type="non-terminal residue" evidence="2">
    <location>
        <position position="1"/>
    </location>
</feature>
<sequence length="104" mass="11664">PRSPPREFDPVLTPVGNNQDQTPVDNTGDPRDGRETSLSSDEEGEGVQILTERQREKRPLFTQEMQLDRAQPPALITREDIANLITALRSTNETLQQQGLRITA</sequence>
<dbReference type="EMBL" id="LXQA010380160">
    <property type="protein sequence ID" value="MCI48002.1"/>
    <property type="molecule type" value="Genomic_DNA"/>
</dbReference>
<comment type="caution">
    <text evidence="2">The sequence shown here is derived from an EMBL/GenBank/DDBJ whole genome shotgun (WGS) entry which is preliminary data.</text>
</comment>
<dbReference type="AlphaFoldDB" id="A0A392SHR8"/>
<accession>A0A392SHR8</accession>
<evidence type="ECO:0000256" key="1">
    <source>
        <dbReference type="SAM" id="MobiDB-lite"/>
    </source>
</evidence>
<protein>
    <submittedName>
        <fullName evidence="2">Uncharacterized protein</fullName>
    </submittedName>
</protein>
<feature type="non-terminal residue" evidence="2">
    <location>
        <position position="104"/>
    </location>
</feature>
<feature type="compositionally biased region" description="Polar residues" evidence="1">
    <location>
        <begin position="15"/>
        <end position="25"/>
    </location>
</feature>
<evidence type="ECO:0000313" key="3">
    <source>
        <dbReference type="Proteomes" id="UP000265520"/>
    </source>
</evidence>
<reference evidence="2 3" key="1">
    <citation type="journal article" date="2018" name="Front. Plant Sci.">
        <title>Red Clover (Trifolium pratense) and Zigzag Clover (T. medium) - A Picture of Genomic Similarities and Differences.</title>
        <authorList>
            <person name="Dluhosova J."/>
            <person name="Istvanek J."/>
            <person name="Nedelnik J."/>
            <person name="Repkova J."/>
        </authorList>
    </citation>
    <scope>NUCLEOTIDE SEQUENCE [LARGE SCALE GENOMIC DNA]</scope>
    <source>
        <strain evidence="3">cv. 10/8</strain>
        <tissue evidence="2">Leaf</tissue>
    </source>
</reference>
<organism evidence="2 3">
    <name type="scientific">Trifolium medium</name>
    <dbReference type="NCBI Taxonomy" id="97028"/>
    <lineage>
        <taxon>Eukaryota</taxon>
        <taxon>Viridiplantae</taxon>
        <taxon>Streptophyta</taxon>
        <taxon>Embryophyta</taxon>
        <taxon>Tracheophyta</taxon>
        <taxon>Spermatophyta</taxon>
        <taxon>Magnoliopsida</taxon>
        <taxon>eudicotyledons</taxon>
        <taxon>Gunneridae</taxon>
        <taxon>Pentapetalae</taxon>
        <taxon>rosids</taxon>
        <taxon>fabids</taxon>
        <taxon>Fabales</taxon>
        <taxon>Fabaceae</taxon>
        <taxon>Papilionoideae</taxon>
        <taxon>50 kb inversion clade</taxon>
        <taxon>NPAAA clade</taxon>
        <taxon>Hologalegina</taxon>
        <taxon>IRL clade</taxon>
        <taxon>Trifolieae</taxon>
        <taxon>Trifolium</taxon>
    </lineage>
</organism>
<keyword evidence="3" id="KW-1185">Reference proteome</keyword>
<dbReference type="Proteomes" id="UP000265520">
    <property type="component" value="Unassembled WGS sequence"/>
</dbReference>
<name>A0A392SHR8_9FABA</name>
<proteinExistence type="predicted"/>
<feature type="region of interest" description="Disordered" evidence="1">
    <location>
        <begin position="1"/>
        <end position="73"/>
    </location>
</feature>